<feature type="transmembrane region" description="Helical" evidence="1">
    <location>
        <begin position="88"/>
        <end position="109"/>
    </location>
</feature>
<feature type="transmembrane region" description="Helical" evidence="1">
    <location>
        <begin position="121"/>
        <end position="140"/>
    </location>
</feature>
<feature type="transmembrane region" description="Helical" evidence="1">
    <location>
        <begin position="161"/>
        <end position="184"/>
    </location>
</feature>
<protein>
    <submittedName>
        <fullName evidence="2">Uncharacterized protein</fullName>
    </submittedName>
</protein>
<reference evidence="2" key="1">
    <citation type="journal article" date="2020" name="Nature">
        <title>Giant virus diversity and host interactions through global metagenomics.</title>
        <authorList>
            <person name="Schulz F."/>
            <person name="Roux S."/>
            <person name="Paez-Espino D."/>
            <person name="Jungbluth S."/>
            <person name="Walsh D.A."/>
            <person name="Denef V.J."/>
            <person name="McMahon K.D."/>
            <person name="Konstantinidis K.T."/>
            <person name="Eloe-Fadrosh E.A."/>
            <person name="Kyrpides N.C."/>
            <person name="Woyke T."/>
        </authorList>
    </citation>
    <scope>NUCLEOTIDE SEQUENCE</scope>
    <source>
        <strain evidence="2">GVMAG-S-1024976-23</strain>
    </source>
</reference>
<accession>A0A6C0AG91</accession>
<keyword evidence="1" id="KW-0472">Membrane</keyword>
<dbReference type="AlphaFoldDB" id="A0A6C0AG91"/>
<feature type="transmembrane region" description="Helical" evidence="1">
    <location>
        <begin position="24"/>
        <end position="43"/>
    </location>
</feature>
<evidence type="ECO:0000313" key="2">
    <source>
        <dbReference type="EMBL" id="QHS78732.1"/>
    </source>
</evidence>
<evidence type="ECO:0000256" key="1">
    <source>
        <dbReference type="SAM" id="Phobius"/>
    </source>
</evidence>
<dbReference type="EMBL" id="MN740602">
    <property type="protein sequence ID" value="QHS78732.1"/>
    <property type="molecule type" value="Genomic_DNA"/>
</dbReference>
<organism evidence="2">
    <name type="scientific">viral metagenome</name>
    <dbReference type="NCBI Taxonomy" id="1070528"/>
    <lineage>
        <taxon>unclassified sequences</taxon>
        <taxon>metagenomes</taxon>
        <taxon>organismal metagenomes</taxon>
    </lineage>
</organism>
<keyword evidence="1" id="KW-0812">Transmembrane</keyword>
<keyword evidence="1" id="KW-1133">Transmembrane helix</keyword>
<sequence>MDIVEKTQNIVNNVTIPDWSIGKIVIYGFSGLSLILFIISSWMAPNPSSSNYLIYELVKQSSFVYFSIQMIGMCYMYELDFMPKSQGLVIIPFVCFVVYMLTLTMGYTMTSSTCEKPKREVSIINSFQPVLGLIVSYILATKVSLIRQGFYDLTGGSHNDLSYYSAIGFWMSASIWPFLTSAYFTIKKSACNTNHEIKVSKVGKNKPTDQII</sequence>
<name>A0A6C0AG91_9ZZZZ</name>
<proteinExistence type="predicted"/>